<feature type="chain" id="PRO_5020798007" description="DUF3551 domain-containing protein" evidence="1">
    <location>
        <begin position="23"/>
        <end position="78"/>
    </location>
</feature>
<dbReference type="Proteomes" id="UP000304900">
    <property type="component" value="Unassembled WGS sequence"/>
</dbReference>
<protein>
    <recommendedName>
        <fullName evidence="4">DUF3551 domain-containing protein</fullName>
    </recommendedName>
</protein>
<proteinExistence type="predicted"/>
<name>A0A4U6CMC3_9BACT</name>
<dbReference type="RefSeq" id="WP_137344435.1">
    <property type="nucleotide sequence ID" value="NZ_BSQH01000020.1"/>
</dbReference>
<evidence type="ECO:0000256" key="1">
    <source>
        <dbReference type="SAM" id="SignalP"/>
    </source>
</evidence>
<organism evidence="2 3">
    <name type="scientific">Dyadobacter frigoris</name>
    <dbReference type="NCBI Taxonomy" id="2576211"/>
    <lineage>
        <taxon>Bacteria</taxon>
        <taxon>Pseudomonadati</taxon>
        <taxon>Bacteroidota</taxon>
        <taxon>Cytophagia</taxon>
        <taxon>Cytophagales</taxon>
        <taxon>Spirosomataceae</taxon>
        <taxon>Dyadobacter</taxon>
    </lineage>
</organism>
<dbReference type="Pfam" id="PF20130">
    <property type="entry name" value="DUF6520"/>
    <property type="match status" value="1"/>
</dbReference>
<evidence type="ECO:0000313" key="3">
    <source>
        <dbReference type="Proteomes" id="UP000304900"/>
    </source>
</evidence>
<accession>A0A4U6CMC3</accession>
<dbReference type="InterPro" id="IPR045391">
    <property type="entry name" value="DUF6520"/>
</dbReference>
<dbReference type="AlphaFoldDB" id="A0A4U6CMC3"/>
<keyword evidence="3" id="KW-1185">Reference proteome</keyword>
<keyword evidence="1" id="KW-0732">Signal</keyword>
<evidence type="ECO:0008006" key="4">
    <source>
        <dbReference type="Google" id="ProtNLM"/>
    </source>
</evidence>
<gene>
    <name evidence="2" type="ORF">FDK13_33795</name>
</gene>
<reference evidence="2 3" key="1">
    <citation type="submission" date="2019-05" db="EMBL/GenBank/DDBJ databases">
        <title>Dyadobacter AR-3-8 sp. nov., isolated from arctic soil.</title>
        <authorList>
            <person name="Chaudhary D.K."/>
        </authorList>
    </citation>
    <scope>NUCLEOTIDE SEQUENCE [LARGE SCALE GENOMIC DNA]</scope>
    <source>
        <strain evidence="2 3">AR-3-8</strain>
    </source>
</reference>
<comment type="caution">
    <text evidence="2">The sequence shown here is derived from an EMBL/GenBank/DDBJ whole genome shotgun (WGS) entry which is preliminary data.</text>
</comment>
<sequence>MKTKKLMLSIAAFAFATIGAFATRTTASETVDSLWRQNASEPEICESQSECSLTSGQACSFQSYSDATCSTPVTRFKP</sequence>
<feature type="signal peptide" evidence="1">
    <location>
        <begin position="1"/>
        <end position="22"/>
    </location>
</feature>
<dbReference type="EMBL" id="SZVO01000030">
    <property type="protein sequence ID" value="TKT85492.1"/>
    <property type="molecule type" value="Genomic_DNA"/>
</dbReference>
<evidence type="ECO:0000313" key="2">
    <source>
        <dbReference type="EMBL" id="TKT85492.1"/>
    </source>
</evidence>